<comment type="caution">
    <text evidence="2">The sequence shown here is derived from an EMBL/GenBank/DDBJ whole genome shotgun (WGS) entry which is preliminary data.</text>
</comment>
<dbReference type="AlphaFoldDB" id="A0A4Z1H3V1"/>
<evidence type="ECO:0000313" key="3">
    <source>
        <dbReference type="Proteomes" id="UP000297527"/>
    </source>
</evidence>
<evidence type="ECO:0000313" key="2">
    <source>
        <dbReference type="EMBL" id="TGO43874.1"/>
    </source>
</evidence>
<organism evidence="2 3">
    <name type="scientific">Botryotinia convoluta</name>
    <dbReference type="NCBI Taxonomy" id="54673"/>
    <lineage>
        <taxon>Eukaryota</taxon>
        <taxon>Fungi</taxon>
        <taxon>Dikarya</taxon>
        <taxon>Ascomycota</taxon>
        <taxon>Pezizomycotina</taxon>
        <taxon>Leotiomycetes</taxon>
        <taxon>Helotiales</taxon>
        <taxon>Sclerotiniaceae</taxon>
        <taxon>Botryotinia</taxon>
    </lineage>
</organism>
<name>A0A4Z1H3V1_9HELO</name>
<dbReference type="Proteomes" id="UP000297527">
    <property type="component" value="Unassembled WGS sequence"/>
</dbReference>
<sequence>MILYQVLLLLNTVFYYIRPLKRATVLLPYTSKNTGSWPRVNVNGKSSHSMSFSEEFFPGIIENIDLDHQDEIKLVGVGYDWTASEWTEYSGLASIIYVAYSMDMLSEVKMILDKVSTKVQDAGEFFHIDYLLPFTRDLMSPFQKYLLEVLRSSQVQQFAHKVINSYILKFRPTKPTSSPWIRGFKECSIQQCSWCKPLQEFLVDRIEQETTIWMSNRENDKGHLQHLYDRIFYDEISHSTEYSGDESVVLSLWKVSALPNAVYRKCNKAFHGVQFEIRALDRESLELLLGEQRESVLQLNPIESEIPSAAQSSASSASNGRSLRLRGQTNTPACSSGSNGGAATSSTGQDDVSGVPGALDKISPETQRTSSKRASESDISDLRDDATLTGSRGKRARRNQN</sequence>
<evidence type="ECO:0000256" key="1">
    <source>
        <dbReference type="SAM" id="MobiDB-lite"/>
    </source>
</evidence>
<accession>A0A4Z1H3V1</accession>
<feature type="compositionally biased region" description="Low complexity" evidence="1">
    <location>
        <begin position="308"/>
        <end position="318"/>
    </location>
</feature>
<proteinExistence type="predicted"/>
<feature type="compositionally biased region" description="Basic residues" evidence="1">
    <location>
        <begin position="392"/>
        <end position="401"/>
    </location>
</feature>
<keyword evidence="3" id="KW-1185">Reference proteome</keyword>
<feature type="compositionally biased region" description="Low complexity" evidence="1">
    <location>
        <begin position="335"/>
        <end position="348"/>
    </location>
</feature>
<gene>
    <name evidence="2" type="ORF">BCON_0773g00030</name>
</gene>
<dbReference type="OrthoDB" id="3560498at2759"/>
<reference evidence="2 3" key="1">
    <citation type="submission" date="2017-12" db="EMBL/GenBank/DDBJ databases">
        <title>Comparative genomics of Botrytis spp.</title>
        <authorList>
            <person name="Valero-Jimenez C.A."/>
            <person name="Tapia P."/>
            <person name="Veloso J."/>
            <person name="Silva-Moreno E."/>
            <person name="Staats M."/>
            <person name="Valdes J.H."/>
            <person name="Van Kan J.A.L."/>
        </authorList>
    </citation>
    <scope>NUCLEOTIDE SEQUENCE [LARGE SCALE GENOMIC DNA]</scope>
    <source>
        <strain evidence="2 3">MUCL11595</strain>
    </source>
</reference>
<feature type="region of interest" description="Disordered" evidence="1">
    <location>
        <begin position="307"/>
        <end position="401"/>
    </location>
</feature>
<dbReference type="EMBL" id="PQXN01000771">
    <property type="protein sequence ID" value="TGO43874.1"/>
    <property type="molecule type" value="Genomic_DNA"/>
</dbReference>
<protein>
    <submittedName>
        <fullName evidence="2">Uncharacterized protein</fullName>
    </submittedName>
</protein>
<feature type="compositionally biased region" description="Basic and acidic residues" evidence="1">
    <location>
        <begin position="373"/>
        <end position="386"/>
    </location>
</feature>